<evidence type="ECO:0000256" key="2">
    <source>
        <dbReference type="ARBA" id="ARBA00022898"/>
    </source>
</evidence>
<keyword evidence="4" id="KW-0413">Isomerase</keyword>
<reference evidence="5" key="1">
    <citation type="journal article" date="2019" name="Int. J. Syst. Evol. Microbiol.">
        <title>The Global Catalogue of Microorganisms (GCM) 10K type strain sequencing project: providing services to taxonomists for standard genome sequencing and annotation.</title>
        <authorList>
            <consortium name="The Broad Institute Genomics Platform"/>
            <consortium name="The Broad Institute Genome Sequencing Center for Infectious Disease"/>
            <person name="Wu L."/>
            <person name="Ma J."/>
        </authorList>
    </citation>
    <scope>NUCLEOTIDE SEQUENCE [LARGE SCALE GENOMIC DNA]</scope>
    <source>
        <strain evidence="5">KCTC 42247</strain>
    </source>
</reference>
<dbReference type="Gene3D" id="3.20.20.10">
    <property type="entry name" value="Alanine racemase"/>
    <property type="match status" value="1"/>
</dbReference>
<evidence type="ECO:0000313" key="4">
    <source>
        <dbReference type="EMBL" id="MFD2744189.1"/>
    </source>
</evidence>
<dbReference type="InterPro" id="IPR009006">
    <property type="entry name" value="Ala_racemase/Decarboxylase_C"/>
</dbReference>
<keyword evidence="2" id="KW-0663">Pyridoxal phosphate</keyword>
<dbReference type="SUPFAM" id="SSF51419">
    <property type="entry name" value="PLP-binding barrel"/>
    <property type="match status" value="1"/>
</dbReference>
<feature type="domain" description="Orn/DAP/Arg decarboxylase 2 N-terminal" evidence="3">
    <location>
        <begin position="60"/>
        <end position="270"/>
    </location>
</feature>
<comment type="caution">
    <text evidence="4">The sequence shown here is derived from an EMBL/GenBank/DDBJ whole genome shotgun (WGS) entry which is preliminary data.</text>
</comment>
<proteinExistence type="predicted"/>
<dbReference type="SUPFAM" id="SSF50621">
    <property type="entry name" value="Alanine racemase C-terminal domain-like"/>
    <property type="match status" value="1"/>
</dbReference>
<organism evidence="4 5">
    <name type="scientific">Sphingobacterium populi</name>
    <dbReference type="NCBI Taxonomy" id="1812824"/>
    <lineage>
        <taxon>Bacteria</taxon>
        <taxon>Pseudomonadati</taxon>
        <taxon>Bacteroidota</taxon>
        <taxon>Sphingobacteriia</taxon>
        <taxon>Sphingobacteriales</taxon>
        <taxon>Sphingobacteriaceae</taxon>
        <taxon>Sphingobacterium</taxon>
    </lineage>
</organism>
<keyword evidence="5" id="KW-1185">Reference proteome</keyword>
<sequence>MTFSHTTNKEKHVPLTAIIHDWMRQLIDVPLQLQDAVAQYRSPLNVQSLVPFAENVGAFKSVFEKYELQHRIYFARKANKCISYAMHAAELGEGLDTASFEELAQCLEAGIDPAQLISTAAVKSSRLLELAVEHHVTIIIDNLDELDLLEKVVQRTGKNANISLRVGGFEVNGTTLHTRFGFSLTEAQKLILDHIAHHPMLSYVGLHFHLNGYSIPERAAAIGQCIELIDALQEQNVQTLHLDIGGGYLVNYLNDQSEWEYFHSELKKAILEGRQELTYRNDPLGMVKIENKLYGEPKVYPYYNEVNKDGFLEKILISHVDGYDAPIYQLLRDRKIEVRIEPGRSLLDQTGMTVARVAFRKHDAAGNLLVGLEMNRTQMKSSSADFLLDPIHLPQQIEEAADLSSKEQSVLGYLVGAYCLEQEFILLRKIKFNGVPAVGDLMVFVNTAGYMMHFFESQAHQFALAENVFYTEKAFSIDR</sequence>
<dbReference type="Proteomes" id="UP001597418">
    <property type="component" value="Unassembled WGS sequence"/>
</dbReference>
<evidence type="ECO:0000259" key="3">
    <source>
        <dbReference type="Pfam" id="PF02784"/>
    </source>
</evidence>
<dbReference type="EMBL" id="JBHUMB010000014">
    <property type="protein sequence ID" value="MFD2744189.1"/>
    <property type="molecule type" value="Genomic_DNA"/>
</dbReference>
<name>A0ABW5UHD7_9SPHI</name>
<dbReference type="GO" id="GO:0008784">
    <property type="term" value="F:alanine racemase activity"/>
    <property type="evidence" value="ECO:0007669"/>
    <property type="project" value="UniProtKB-EC"/>
</dbReference>
<dbReference type="PANTHER" id="PTHR43727">
    <property type="entry name" value="DIAMINOPIMELATE DECARBOXYLASE"/>
    <property type="match status" value="1"/>
</dbReference>
<evidence type="ECO:0000313" key="5">
    <source>
        <dbReference type="Proteomes" id="UP001597418"/>
    </source>
</evidence>
<dbReference type="EC" id="5.1.1.1" evidence="4"/>
<accession>A0ABW5UHD7</accession>
<dbReference type="RefSeq" id="WP_066751142.1">
    <property type="nucleotide sequence ID" value="NZ_JBHUMB010000014.1"/>
</dbReference>
<dbReference type="InterPro" id="IPR029066">
    <property type="entry name" value="PLP-binding_barrel"/>
</dbReference>
<dbReference type="InterPro" id="IPR022644">
    <property type="entry name" value="De-COase2_N"/>
</dbReference>
<dbReference type="Gene3D" id="2.40.37.10">
    <property type="entry name" value="Lyase, Ornithine Decarboxylase, Chain A, domain 1"/>
    <property type="match status" value="1"/>
</dbReference>
<evidence type="ECO:0000256" key="1">
    <source>
        <dbReference type="ARBA" id="ARBA00001933"/>
    </source>
</evidence>
<comment type="cofactor">
    <cofactor evidence="1">
        <name>pyridoxal 5'-phosphate</name>
        <dbReference type="ChEBI" id="CHEBI:597326"/>
    </cofactor>
</comment>
<dbReference type="PANTHER" id="PTHR43727:SF2">
    <property type="entry name" value="GROUP IV DECARBOXYLASE"/>
    <property type="match status" value="1"/>
</dbReference>
<protein>
    <submittedName>
        <fullName evidence="4">Alanine racemase</fullName>
        <ecNumber evidence="4">5.1.1.1</ecNumber>
    </submittedName>
</protein>
<dbReference type="Pfam" id="PF02784">
    <property type="entry name" value="Orn_Arg_deC_N"/>
    <property type="match status" value="1"/>
</dbReference>
<gene>
    <name evidence="4" type="ORF">ACFSQ6_12390</name>
</gene>